<evidence type="ECO:0000256" key="1">
    <source>
        <dbReference type="SAM" id="SignalP"/>
    </source>
</evidence>
<name>A0A6P1MEC5_9BACT</name>
<dbReference type="EMBL" id="CP047593">
    <property type="protein sequence ID" value="QHI69435.1"/>
    <property type="molecule type" value="Genomic_DNA"/>
</dbReference>
<reference evidence="2 3" key="1">
    <citation type="submission" date="2020-01" db="EMBL/GenBank/DDBJ databases">
        <title>Ponticoccus aerotolerans gen. nov., sp. nov., an anaerobic bacterium and proposal of Ponticoccusceae fam. nov., Ponticoccusles ord. nov. and Ponticoccuse classis nov. in the phylum Kiritimatiellaeota.</title>
        <authorList>
            <person name="Zhou L.Y."/>
            <person name="Du Z.J."/>
        </authorList>
    </citation>
    <scope>NUCLEOTIDE SEQUENCE [LARGE SCALE GENOMIC DNA]</scope>
    <source>
        <strain evidence="2 3">S-5007</strain>
    </source>
</reference>
<dbReference type="RefSeq" id="WP_160628617.1">
    <property type="nucleotide sequence ID" value="NZ_CP047593.1"/>
</dbReference>
<evidence type="ECO:0000313" key="2">
    <source>
        <dbReference type="EMBL" id="QHI69435.1"/>
    </source>
</evidence>
<keyword evidence="1" id="KW-0732">Signal</keyword>
<organism evidence="2 3">
    <name type="scientific">Tichowtungia aerotolerans</name>
    <dbReference type="NCBI Taxonomy" id="2697043"/>
    <lineage>
        <taxon>Bacteria</taxon>
        <taxon>Pseudomonadati</taxon>
        <taxon>Kiritimatiellota</taxon>
        <taxon>Tichowtungiia</taxon>
        <taxon>Tichowtungiales</taxon>
        <taxon>Tichowtungiaceae</taxon>
        <taxon>Tichowtungia</taxon>
    </lineage>
</organism>
<dbReference type="Proteomes" id="UP000464954">
    <property type="component" value="Chromosome"/>
</dbReference>
<dbReference type="InterPro" id="IPR013320">
    <property type="entry name" value="ConA-like_dom_sf"/>
</dbReference>
<feature type="signal peptide" evidence="1">
    <location>
        <begin position="1"/>
        <end position="22"/>
    </location>
</feature>
<dbReference type="KEGG" id="taer:GT409_08195"/>
<feature type="chain" id="PRO_5026802618" evidence="1">
    <location>
        <begin position="23"/>
        <end position="373"/>
    </location>
</feature>
<dbReference type="SUPFAM" id="SSF49899">
    <property type="entry name" value="Concanavalin A-like lectins/glucanases"/>
    <property type="match status" value="1"/>
</dbReference>
<protein>
    <submittedName>
        <fullName evidence="2">Uncharacterized protein</fullName>
    </submittedName>
</protein>
<evidence type="ECO:0000313" key="3">
    <source>
        <dbReference type="Proteomes" id="UP000464954"/>
    </source>
</evidence>
<accession>A0A6P1MEC5</accession>
<gene>
    <name evidence="2" type="ORF">GT409_08195</name>
</gene>
<dbReference type="AlphaFoldDB" id="A0A6P1MEC5"/>
<keyword evidence="3" id="KW-1185">Reference proteome</keyword>
<proteinExistence type="predicted"/>
<sequence>MIKYVRMIVCWVALGCMGLGQAETIAYWGWNDQGVEDETLVQKTYNEEGSSTMNIQKANSINTAGQAQDPAFTPYGYHETAWEYSGDQYGASSFASSDYETMNGLESMTIEGFFKLSASNITYRQTIIDFSDLDTGAHKFEVSVRRFADDDYRLEYSTTSLSGTTENVTLKVGGLPVGDNNTTGPIALDAWYGFAVTVAADDDSDGDARVEATIMDMATGDEITAGKNDVDLINLDLTGDANPYLTIGGELGNRSVPDSGAPVLINDFNGIIDEIRISTGLVAPEDRLYNILSFPGDPTIEAIDDIAIEVIGGTNAVLSWMGDSVGTYTLQYRSTLDSGAWSNLVENIPGVDAMMSVTNPITGSLGFYRTTAE</sequence>